<keyword evidence="3" id="KW-1185">Reference proteome</keyword>
<evidence type="ECO:0000313" key="3">
    <source>
        <dbReference type="Proteomes" id="UP000223621"/>
    </source>
</evidence>
<accession>G1BSG3</accession>
<dbReference type="GeneID" id="40090361"/>
<evidence type="ECO:0000256" key="1">
    <source>
        <dbReference type="SAM" id="MobiDB-lite"/>
    </source>
</evidence>
<feature type="region of interest" description="Disordered" evidence="1">
    <location>
        <begin position="1"/>
        <end position="54"/>
    </location>
</feature>
<gene>
    <name evidence="2" type="primary">56</name>
    <name evidence="2" type="ORF">YOSHI_56</name>
</gene>
<dbReference type="Proteomes" id="UP000223621">
    <property type="component" value="Segment"/>
</dbReference>
<dbReference type="OrthoDB" id="32678at10239"/>
<dbReference type="EMBL" id="JF704115">
    <property type="protein sequence ID" value="AEK07807.1"/>
    <property type="molecule type" value="Genomic_DNA"/>
</dbReference>
<protein>
    <submittedName>
        <fullName evidence="2">Uncharacterized protein</fullName>
    </submittedName>
</protein>
<name>G1BSG3_9CAUD</name>
<reference evidence="2 3" key="1">
    <citation type="journal article" date="2012" name="J. Virol.">
        <title>Complete Genome Sequences of 138 Mycobacteriophages.</title>
        <authorList>
            <consortium name="the Science Education Alliance Phage Hunters Advancing Genomics and Evolutionary Science Program"/>
            <consortium name="the KwaZulu-Natal Research Institute for Tuberculosis and HIV Mycobacterial Genetics Course Students"/>
            <consortium name="the Phage Hunters Integrating Research and Education Program"/>
            <person name="Hatfull G.F."/>
        </authorList>
    </citation>
    <scope>NUCLEOTIDE SEQUENCE [LARGE SCALE GENOMIC DNA]</scope>
    <source>
        <strain evidence="2 3">Yoshi</strain>
    </source>
</reference>
<proteinExistence type="predicted"/>
<evidence type="ECO:0000313" key="2">
    <source>
        <dbReference type="EMBL" id="AEK07807.1"/>
    </source>
</evidence>
<dbReference type="RefSeq" id="YP_009613960.1">
    <property type="nucleotide sequence ID" value="NC_042030.1"/>
</dbReference>
<organism evidence="2 3">
    <name type="scientific">Mycobacterium phage Yoshi</name>
    <dbReference type="NCBI Taxonomy" id="2920891"/>
    <lineage>
        <taxon>Viruses</taxon>
        <taxon>Duplodnaviria</taxon>
        <taxon>Heunggongvirae</taxon>
        <taxon>Uroviricota</taxon>
        <taxon>Caudoviricetes</taxon>
        <taxon>Gracegardnervirinae</taxon>
        <taxon>Avanivirus</taxon>
        <taxon>Avanivirus yoshi</taxon>
    </lineage>
</organism>
<feature type="compositionally biased region" description="Polar residues" evidence="1">
    <location>
        <begin position="34"/>
        <end position="54"/>
    </location>
</feature>
<sequence>MQLQPKNRIHVAPQDQQAKIRPITSGDETHSHTVRSLQGENNNMLDGARDTTTPEQQRILDQIRAAFDYIPDGPTAKDELRPWLRWQAEHMVPQLSSDDFTESELMALVGLLGPVFARTLAGTLPGPKGRERPTLRAV</sequence>